<feature type="domain" description="DUF7168" evidence="2">
    <location>
        <begin position="243"/>
        <end position="330"/>
    </location>
</feature>
<reference evidence="3 4" key="1">
    <citation type="submission" date="2020-06" db="EMBL/GenBank/DDBJ databases">
        <title>Actinokineospora xiongansis sp. nov., isolated from soil of Baiyangdian.</title>
        <authorList>
            <person name="Zhang X."/>
        </authorList>
    </citation>
    <scope>NUCLEOTIDE SEQUENCE [LARGE SCALE GENOMIC DNA]</scope>
    <source>
        <strain evidence="3 4">HBU206404</strain>
    </source>
</reference>
<evidence type="ECO:0000313" key="4">
    <source>
        <dbReference type="Proteomes" id="UP000734823"/>
    </source>
</evidence>
<organism evidence="3 4">
    <name type="scientific">Actinokineospora xionganensis</name>
    <dbReference type="NCBI Taxonomy" id="2684470"/>
    <lineage>
        <taxon>Bacteria</taxon>
        <taxon>Bacillati</taxon>
        <taxon>Actinomycetota</taxon>
        <taxon>Actinomycetes</taxon>
        <taxon>Pseudonocardiales</taxon>
        <taxon>Pseudonocardiaceae</taxon>
        <taxon>Actinokineospora</taxon>
    </lineage>
</organism>
<dbReference type="InterPro" id="IPR055592">
    <property type="entry name" value="DUF7168"/>
</dbReference>
<proteinExistence type="predicted"/>
<evidence type="ECO:0000259" key="2">
    <source>
        <dbReference type="Pfam" id="PF23771"/>
    </source>
</evidence>
<name>A0ABR7L2K6_9PSEU</name>
<evidence type="ECO:0000313" key="3">
    <source>
        <dbReference type="EMBL" id="MBC6446921.1"/>
    </source>
</evidence>
<dbReference type="InterPro" id="IPR024498">
    <property type="entry name" value="DUF2786"/>
</dbReference>
<dbReference type="Pfam" id="PF23771">
    <property type="entry name" value="DUF7168"/>
    <property type="match status" value="1"/>
</dbReference>
<protein>
    <submittedName>
        <fullName evidence="3">DUF2786 domain-containing protein</fullName>
    </submittedName>
</protein>
<accession>A0ABR7L2K6</accession>
<comment type="caution">
    <text evidence="3">The sequence shown here is derived from an EMBL/GenBank/DDBJ whole genome shotgun (WGS) entry which is preliminary data.</text>
</comment>
<dbReference type="Pfam" id="PF10979">
    <property type="entry name" value="DUF2786"/>
    <property type="match status" value="1"/>
</dbReference>
<sequence length="390" mass="42154">MRTHDRETRGSVAVLAARLTEAAAVRSRGAPRAVSAYVRDVAAHGPEQAGAAAASALGHTVELLWQRGWLPADVVAATPRSLSTLVVDVVAAQTAQYRQLHPRWRQQLAEIGAEVWWTGAHLPSWAESKRLTLVDALSRAVDLIAELMVLPQLPHLVPGPGESFTHETNPTGVDARVLIRVRGLLAKAESTPYPEEAEALSAKAQELMARYAFEQAVVEGIDDRPQDAAAHRLWLQAPYQGPKAQLVDVVAGANRCRAVFYPKLGCVVLVGHETDVEIVTMLSRSLQVQAEHALNASPSRSRAYRHSFLVAYAHRIRERLARAGAQAASGDTRLVPVLASRDAAVTARFEAMFPGVRVRRSSVSSADGWGAGLLAADRADLHPSRRRIAG</sequence>
<dbReference type="Proteomes" id="UP000734823">
    <property type="component" value="Unassembled WGS sequence"/>
</dbReference>
<gene>
    <name evidence="3" type="ORF">GPZ80_07000</name>
</gene>
<feature type="domain" description="DUF2786" evidence="1">
    <location>
        <begin position="176"/>
        <end position="215"/>
    </location>
</feature>
<evidence type="ECO:0000259" key="1">
    <source>
        <dbReference type="Pfam" id="PF10979"/>
    </source>
</evidence>
<dbReference type="EMBL" id="JABVED010000003">
    <property type="protein sequence ID" value="MBC6446921.1"/>
    <property type="molecule type" value="Genomic_DNA"/>
</dbReference>
<keyword evidence="4" id="KW-1185">Reference proteome</keyword>
<dbReference type="RefSeq" id="WP_187219270.1">
    <property type="nucleotide sequence ID" value="NZ_JABVED010000003.1"/>
</dbReference>